<organism evidence="2 3">
    <name type="scientific">Cairina moschata</name>
    <name type="common">Muscovy duck</name>
    <dbReference type="NCBI Taxonomy" id="8855"/>
    <lineage>
        <taxon>Eukaryota</taxon>
        <taxon>Metazoa</taxon>
        <taxon>Chordata</taxon>
        <taxon>Craniata</taxon>
        <taxon>Vertebrata</taxon>
        <taxon>Euteleostomi</taxon>
        <taxon>Archelosauria</taxon>
        <taxon>Archosauria</taxon>
        <taxon>Dinosauria</taxon>
        <taxon>Saurischia</taxon>
        <taxon>Theropoda</taxon>
        <taxon>Coelurosauria</taxon>
        <taxon>Aves</taxon>
        <taxon>Neognathae</taxon>
        <taxon>Galloanserae</taxon>
        <taxon>Anseriformes</taxon>
        <taxon>Anatidae</taxon>
        <taxon>Anatinae</taxon>
        <taxon>Cairina</taxon>
    </lineage>
</organism>
<reference evidence="2" key="1">
    <citation type="submission" date="2025-08" db="UniProtKB">
        <authorList>
            <consortium name="Ensembl"/>
        </authorList>
    </citation>
    <scope>IDENTIFICATION</scope>
</reference>
<evidence type="ECO:0000313" key="2">
    <source>
        <dbReference type="Ensembl" id="ENSCMMP00000006413.1"/>
    </source>
</evidence>
<sequence>KAARRPPRPKHPLHPPGLVLSSCTHREVAHVNWGGCVRARPRACARILAGGEGVHSFVSTCTLVCMCRSVQSCACTCAGMGVLLHACPCTHVCTSAFAHAHGGVTGRGWTWVAAPRWKSLPGASPAHKVLRGSLTAIGGEGMEPPTRKNPHSPSQTHCLSVTRVSQPVPPGLRGD</sequence>
<dbReference type="Proteomes" id="UP000694556">
    <property type="component" value="Unassembled WGS sequence"/>
</dbReference>
<evidence type="ECO:0000313" key="3">
    <source>
        <dbReference type="Proteomes" id="UP000694556"/>
    </source>
</evidence>
<proteinExistence type="predicted"/>
<protein>
    <submittedName>
        <fullName evidence="2">Uncharacterized protein</fullName>
    </submittedName>
</protein>
<keyword evidence="3" id="KW-1185">Reference proteome</keyword>
<evidence type="ECO:0000256" key="1">
    <source>
        <dbReference type="SAM" id="MobiDB-lite"/>
    </source>
</evidence>
<dbReference type="Ensembl" id="ENSCMMT00000007125.1">
    <property type="protein sequence ID" value="ENSCMMP00000006413.1"/>
    <property type="gene ID" value="ENSCMMG00000004098.1"/>
</dbReference>
<feature type="compositionally biased region" description="Polar residues" evidence="1">
    <location>
        <begin position="151"/>
        <end position="165"/>
    </location>
</feature>
<reference evidence="2" key="2">
    <citation type="submission" date="2025-09" db="UniProtKB">
        <authorList>
            <consortium name="Ensembl"/>
        </authorList>
    </citation>
    <scope>IDENTIFICATION</scope>
</reference>
<feature type="region of interest" description="Disordered" evidence="1">
    <location>
        <begin position="136"/>
        <end position="175"/>
    </location>
</feature>
<name>A0A8C3BK04_CAIMO</name>
<dbReference type="AlphaFoldDB" id="A0A8C3BK04"/>
<accession>A0A8C3BK04</accession>